<evidence type="ECO:0000313" key="1">
    <source>
        <dbReference type="EMBL" id="CAI9595776.1"/>
    </source>
</evidence>
<reference evidence="1" key="1">
    <citation type="submission" date="2023-05" db="EMBL/GenBank/DDBJ databases">
        <authorList>
            <person name="Stuckert A."/>
        </authorList>
    </citation>
    <scope>NUCLEOTIDE SEQUENCE</scope>
</reference>
<organism evidence="1 2">
    <name type="scientific">Staurois parvus</name>
    <dbReference type="NCBI Taxonomy" id="386267"/>
    <lineage>
        <taxon>Eukaryota</taxon>
        <taxon>Metazoa</taxon>
        <taxon>Chordata</taxon>
        <taxon>Craniata</taxon>
        <taxon>Vertebrata</taxon>
        <taxon>Euteleostomi</taxon>
        <taxon>Amphibia</taxon>
        <taxon>Batrachia</taxon>
        <taxon>Anura</taxon>
        <taxon>Neobatrachia</taxon>
        <taxon>Ranoidea</taxon>
        <taxon>Ranidae</taxon>
        <taxon>Staurois</taxon>
    </lineage>
</organism>
<comment type="caution">
    <text evidence="1">The sequence shown here is derived from an EMBL/GenBank/DDBJ whole genome shotgun (WGS) entry which is preliminary data.</text>
</comment>
<accession>A0ABN9FHN6</accession>
<proteinExistence type="predicted"/>
<protein>
    <submittedName>
        <fullName evidence="1">Uncharacterized protein</fullName>
    </submittedName>
</protein>
<gene>
    <name evidence="1" type="ORF">SPARVUS_LOCUS11935762</name>
</gene>
<feature type="non-terminal residue" evidence="1">
    <location>
        <position position="165"/>
    </location>
</feature>
<sequence length="165" mass="18857">TLISLHTDPTFTLSGLPVPCIYYIWSPWTLHLLYLVSPRPCIHSIRSPPPTLHLLYLVSPRPCIHSIRSPRTLHSLYPVSPDPAFTISGFPAPCIHDIWSPRTLHSLYPVSPDPAFTISGFPAPCIHDIWSPTVHTTWKYNYITKYKLLNTFSHQQYIAVLLDLY</sequence>
<evidence type="ECO:0000313" key="2">
    <source>
        <dbReference type="Proteomes" id="UP001162483"/>
    </source>
</evidence>
<feature type="non-terminal residue" evidence="1">
    <location>
        <position position="1"/>
    </location>
</feature>
<dbReference type="EMBL" id="CATNWA010016834">
    <property type="protein sequence ID" value="CAI9595776.1"/>
    <property type="molecule type" value="Genomic_DNA"/>
</dbReference>
<name>A0ABN9FHN6_9NEOB</name>
<dbReference type="Proteomes" id="UP001162483">
    <property type="component" value="Unassembled WGS sequence"/>
</dbReference>
<keyword evidence="2" id="KW-1185">Reference proteome</keyword>